<proteinExistence type="predicted"/>
<dbReference type="RefSeq" id="WP_209307416.1">
    <property type="nucleotide sequence ID" value="NZ_JADGLW010000023.1"/>
</dbReference>
<feature type="non-terminal residue" evidence="2">
    <location>
        <position position="1"/>
    </location>
</feature>
<dbReference type="Proteomes" id="UP000647980">
    <property type="component" value="Unassembled WGS sequence"/>
</dbReference>
<keyword evidence="3" id="KW-1185">Reference proteome</keyword>
<feature type="region of interest" description="Disordered" evidence="1">
    <location>
        <begin position="1"/>
        <end position="27"/>
    </location>
</feature>
<evidence type="ECO:0000256" key="1">
    <source>
        <dbReference type="SAM" id="MobiDB-lite"/>
    </source>
</evidence>
<gene>
    <name evidence="2" type="ORF">IR135_11530</name>
</gene>
<protein>
    <submittedName>
        <fullName evidence="2">Outer membrane protein assembly factor</fullName>
    </submittedName>
</protein>
<feature type="non-terminal residue" evidence="2">
    <location>
        <position position="139"/>
    </location>
</feature>
<accession>A0ABR9Y1V4</accession>
<name>A0ABR9Y1V4_9STAP</name>
<organism evidence="2 3">
    <name type="scientific">Jeotgalicoccus nanhaiensis</name>
    <dbReference type="NCBI Taxonomy" id="568603"/>
    <lineage>
        <taxon>Bacteria</taxon>
        <taxon>Bacillati</taxon>
        <taxon>Bacillota</taxon>
        <taxon>Bacilli</taxon>
        <taxon>Bacillales</taxon>
        <taxon>Staphylococcaceae</taxon>
        <taxon>Jeotgalicoccus</taxon>
    </lineage>
</organism>
<sequence>LQGCSLLPGARDKADSDDNTSTLASDAGVAGEGAEAFTLEVQGPDAVRDLLTRHMELQRFRRLPGLQASELSRLLGAADANARELLGTMGYFSPTLTIALKETPGGPAPRAITVDVDPGPQTRIASADIAFTGPEADSP</sequence>
<dbReference type="EMBL" id="JADGLW010000023">
    <property type="protein sequence ID" value="MBF0754853.1"/>
    <property type="molecule type" value="Genomic_DNA"/>
</dbReference>
<evidence type="ECO:0000313" key="2">
    <source>
        <dbReference type="EMBL" id="MBF0754853.1"/>
    </source>
</evidence>
<comment type="caution">
    <text evidence="2">The sequence shown here is derived from an EMBL/GenBank/DDBJ whole genome shotgun (WGS) entry which is preliminary data.</text>
</comment>
<evidence type="ECO:0000313" key="3">
    <source>
        <dbReference type="Proteomes" id="UP000647980"/>
    </source>
</evidence>
<reference evidence="2 3" key="1">
    <citation type="submission" date="2020-10" db="EMBL/GenBank/DDBJ databases">
        <title>Mouse Oral microbiota.</title>
        <authorList>
            <person name="Joseph S."/>
            <person name="Aduse-Opoku J."/>
        </authorList>
    </citation>
    <scope>NUCLEOTIDE SEQUENCE [LARGE SCALE GENOMIC DNA]</scope>
    <source>
        <strain evidence="2 3">19428wE5_W307</strain>
    </source>
</reference>